<dbReference type="InterPro" id="IPR006626">
    <property type="entry name" value="PbH1"/>
</dbReference>
<name>A0ABV7YSB6_9BACT</name>
<evidence type="ECO:0000256" key="4">
    <source>
        <dbReference type="RuleBase" id="RU361169"/>
    </source>
</evidence>
<comment type="similarity">
    <text evidence="1 4">Belongs to the glycosyl hydrolase 28 family.</text>
</comment>
<feature type="signal peptide" evidence="5">
    <location>
        <begin position="1"/>
        <end position="24"/>
    </location>
</feature>
<organism evidence="6 7">
    <name type="scientific">Lacihabitans lacunae</name>
    <dbReference type="NCBI Taxonomy" id="1028214"/>
    <lineage>
        <taxon>Bacteria</taxon>
        <taxon>Pseudomonadati</taxon>
        <taxon>Bacteroidota</taxon>
        <taxon>Cytophagia</taxon>
        <taxon>Cytophagales</taxon>
        <taxon>Leadbetterellaceae</taxon>
        <taxon>Lacihabitans</taxon>
    </lineage>
</organism>
<dbReference type="EC" id="3.2.1.-" evidence="6"/>
<evidence type="ECO:0000256" key="5">
    <source>
        <dbReference type="SAM" id="SignalP"/>
    </source>
</evidence>
<accession>A0ABV7YSB6</accession>
<evidence type="ECO:0000313" key="6">
    <source>
        <dbReference type="EMBL" id="MFC3809260.1"/>
    </source>
</evidence>
<protein>
    <submittedName>
        <fullName evidence="6">Glycoside hydrolase family 28 protein</fullName>
        <ecNumber evidence="6">3.2.1.-</ecNumber>
    </submittedName>
</protein>
<comment type="caution">
    <text evidence="6">The sequence shown here is derived from an EMBL/GenBank/DDBJ whole genome shotgun (WGS) entry which is preliminary data.</text>
</comment>
<dbReference type="SUPFAM" id="SSF51126">
    <property type="entry name" value="Pectin lyase-like"/>
    <property type="match status" value="1"/>
</dbReference>
<dbReference type="PANTHER" id="PTHR31339:SF9">
    <property type="entry name" value="PLASMIN AND FIBRONECTIN-BINDING PROTEIN A"/>
    <property type="match status" value="1"/>
</dbReference>
<gene>
    <name evidence="6" type="ORF">ACFOOI_01220</name>
</gene>
<dbReference type="Pfam" id="PF00295">
    <property type="entry name" value="Glyco_hydro_28"/>
    <property type="match status" value="1"/>
</dbReference>
<dbReference type="InterPro" id="IPR011050">
    <property type="entry name" value="Pectin_lyase_fold/virulence"/>
</dbReference>
<dbReference type="SMART" id="SM00710">
    <property type="entry name" value="PbH1"/>
    <property type="match status" value="5"/>
</dbReference>
<dbReference type="InterPro" id="IPR051801">
    <property type="entry name" value="GH28_Enzymes"/>
</dbReference>
<reference evidence="7" key="1">
    <citation type="journal article" date="2019" name="Int. J. Syst. Evol. Microbiol.">
        <title>The Global Catalogue of Microorganisms (GCM) 10K type strain sequencing project: providing services to taxonomists for standard genome sequencing and annotation.</title>
        <authorList>
            <consortium name="The Broad Institute Genomics Platform"/>
            <consortium name="The Broad Institute Genome Sequencing Center for Infectious Disease"/>
            <person name="Wu L."/>
            <person name="Ma J."/>
        </authorList>
    </citation>
    <scope>NUCLEOTIDE SEQUENCE [LARGE SCALE GENOMIC DNA]</scope>
    <source>
        <strain evidence="7">CECT 7956</strain>
    </source>
</reference>
<dbReference type="InterPro" id="IPR000743">
    <property type="entry name" value="Glyco_hydro_28"/>
</dbReference>
<keyword evidence="7" id="KW-1185">Reference proteome</keyword>
<dbReference type="EMBL" id="JBHRYQ010000001">
    <property type="protein sequence ID" value="MFC3809260.1"/>
    <property type="molecule type" value="Genomic_DNA"/>
</dbReference>
<sequence length="514" mass="56895">MPAIFLKKCILLLLINLSITGVFAQTYNVLDYNAKPDGKTINTIAIQNAIDAAHKSGGGKVIFPKGSFLTGTLILKSNVELDIQKNATLLGSTDPKDYPKLDLSGTEVSSKTDDNSKLALIWAYKAENISICGEGTIDGQGRALALTIDSLHHSGIVIDPNYGKRPSETVRPKIINVLECENIKVENLSILNSSSWVQTYELSENIIIRNLRINSTAYWNNDGINITDSKNVLIEKCDINAADDGITLKSYFPDKFSDNVVIQNCRIRSSASAVKFGTASYGGFKNVTIKNIEVYDTYRSAVALEAVDGGFIENIEVSNINAINTGNAVFVRLGHRAGEKPGYVKNVNIKNVKVQVPFGRPDLNYDLRGPALTYFHNIHPMVIAGIPGHDMENISLENIEITYPGRASKAMAYVPLWRLSTIPEDIAGYPEFSKFGELPSYGFYVRHINGITFKNIKLNLEAEDFRPAFVFDDVKNLKIEKVKLPNEKKEQIILYKSTNAEIANPEQKLVKEIK</sequence>
<dbReference type="GO" id="GO:0016798">
    <property type="term" value="F:hydrolase activity, acting on glycosyl bonds"/>
    <property type="evidence" value="ECO:0007669"/>
    <property type="project" value="UniProtKB-KW"/>
</dbReference>
<feature type="chain" id="PRO_5045495316" evidence="5">
    <location>
        <begin position="25"/>
        <end position="514"/>
    </location>
</feature>
<dbReference type="Proteomes" id="UP001595616">
    <property type="component" value="Unassembled WGS sequence"/>
</dbReference>
<keyword evidence="2 4" id="KW-0378">Hydrolase</keyword>
<keyword evidence="5" id="KW-0732">Signal</keyword>
<dbReference type="PANTHER" id="PTHR31339">
    <property type="entry name" value="PECTIN LYASE-RELATED"/>
    <property type="match status" value="1"/>
</dbReference>
<keyword evidence="3 4" id="KW-0326">Glycosidase</keyword>
<evidence type="ECO:0000256" key="1">
    <source>
        <dbReference type="ARBA" id="ARBA00008834"/>
    </source>
</evidence>
<dbReference type="Gene3D" id="2.160.20.10">
    <property type="entry name" value="Single-stranded right-handed beta-helix, Pectin lyase-like"/>
    <property type="match status" value="1"/>
</dbReference>
<dbReference type="InterPro" id="IPR012334">
    <property type="entry name" value="Pectin_lyas_fold"/>
</dbReference>
<evidence type="ECO:0000313" key="7">
    <source>
        <dbReference type="Proteomes" id="UP001595616"/>
    </source>
</evidence>
<evidence type="ECO:0000256" key="3">
    <source>
        <dbReference type="ARBA" id="ARBA00023295"/>
    </source>
</evidence>
<evidence type="ECO:0000256" key="2">
    <source>
        <dbReference type="ARBA" id="ARBA00022801"/>
    </source>
</evidence>
<dbReference type="RefSeq" id="WP_379834072.1">
    <property type="nucleotide sequence ID" value="NZ_JBHRYQ010000001.1"/>
</dbReference>
<proteinExistence type="inferred from homology"/>